<evidence type="ECO:0000313" key="6">
    <source>
        <dbReference type="Proteomes" id="UP000694867"/>
    </source>
</evidence>
<dbReference type="Pfam" id="PF13306">
    <property type="entry name" value="LRR_5"/>
    <property type="match status" value="1"/>
</dbReference>
<evidence type="ECO:0000256" key="1">
    <source>
        <dbReference type="ARBA" id="ARBA00022614"/>
    </source>
</evidence>
<feature type="transmembrane region" description="Helical" evidence="4">
    <location>
        <begin position="444"/>
        <end position="466"/>
    </location>
</feature>
<feature type="domain" description="LRRCT" evidence="5">
    <location>
        <begin position="378"/>
        <end position="440"/>
    </location>
</feature>
<dbReference type="InterPro" id="IPR000483">
    <property type="entry name" value="Cys-rich_flank_reg_C"/>
</dbReference>
<dbReference type="Gene3D" id="3.80.10.10">
    <property type="entry name" value="Ribonuclease Inhibitor"/>
    <property type="match status" value="2"/>
</dbReference>
<name>A0AAJ7SI61_9ACAR</name>
<dbReference type="AlphaFoldDB" id="A0AAJ7SI61"/>
<keyword evidence="4" id="KW-0472">Membrane</keyword>
<evidence type="ECO:0000256" key="4">
    <source>
        <dbReference type="SAM" id="Phobius"/>
    </source>
</evidence>
<dbReference type="Proteomes" id="UP000694867">
    <property type="component" value="Unplaced"/>
</dbReference>
<keyword evidence="3" id="KW-0677">Repeat</keyword>
<dbReference type="SMART" id="SM00369">
    <property type="entry name" value="LRR_TYP"/>
    <property type="match status" value="6"/>
</dbReference>
<sequence>MRRWRPPDAKSTSGALLYILLWIGFNAFPTTLAKAACFKQYLQCQCINTGLLYVKCRKLETESIPHILHPQLDVLEVTYSKLTSLSNADVYTSMQVFNVTGNELTSLGQPLASLSKLHTIIARENKLDALRRSDLQGIKNLKVLDVSKNKISGIEDGMFADIPLRELDLSQNRIRIITSRTLQGLSKLQSLNLRDNELTKIPPLTDLRYLVFLDISFNELRSIEDGIVPNVRSLNLERCDLKSTTFLANTTVTELVLADNQFSEVPKPLPQRLETLVLSSNPIPILGPRSLSHVPSLRNFTLSSAKELRSIHIDAFNGNSELVRLNFEMDASLTNIDSRMFRGMAKLEQVSFRGSGLETLDLSLVAANQLRRLDVRENPFRCDCRLSWLRDLSLSFLNGSRANRKPTPFDDETVKIKCAEPKQFRHLYVHSMPSAAFECRTRNLLSLILLPVIIVLLVAGAALLAYRYRHKLPFNKSKTAPSSSKTHFEKTYMVPANDYEGIYHIQRNAPIRLIPVTEL</sequence>
<gene>
    <name evidence="7" type="primary">LOC100901415</name>
</gene>
<dbReference type="InterPro" id="IPR001611">
    <property type="entry name" value="Leu-rich_rpt"/>
</dbReference>
<evidence type="ECO:0000313" key="7">
    <source>
        <dbReference type="RefSeq" id="XP_028968217.1"/>
    </source>
</evidence>
<protein>
    <submittedName>
        <fullName evidence="7">Protein slit</fullName>
    </submittedName>
</protein>
<keyword evidence="4" id="KW-1133">Transmembrane helix</keyword>
<evidence type="ECO:0000259" key="5">
    <source>
        <dbReference type="SMART" id="SM00082"/>
    </source>
</evidence>
<dbReference type="RefSeq" id="XP_028968217.1">
    <property type="nucleotide sequence ID" value="XM_029112384.1"/>
</dbReference>
<dbReference type="InterPro" id="IPR050328">
    <property type="entry name" value="Dev_Immune_Receptor"/>
</dbReference>
<evidence type="ECO:0000256" key="2">
    <source>
        <dbReference type="ARBA" id="ARBA00022729"/>
    </source>
</evidence>
<accession>A0AAJ7SI61</accession>
<dbReference type="PROSITE" id="PS51450">
    <property type="entry name" value="LRR"/>
    <property type="match status" value="2"/>
</dbReference>
<reference evidence="7" key="1">
    <citation type="submission" date="2025-08" db="UniProtKB">
        <authorList>
            <consortium name="RefSeq"/>
        </authorList>
    </citation>
    <scope>IDENTIFICATION</scope>
</reference>
<dbReference type="PANTHER" id="PTHR24373:SF370">
    <property type="entry name" value="FISH-LIPS, ISOFORM E"/>
    <property type="match status" value="1"/>
</dbReference>
<dbReference type="SUPFAM" id="SSF52058">
    <property type="entry name" value="L domain-like"/>
    <property type="match status" value="1"/>
</dbReference>
<dbReference type="SMART" id="SM00082">
    <property type="entry name" value="LRRCT"/>
    <property type="match status" value="1"/>
</dbReference>
<organism evidence="6 7">
    <name type="scientific">Galendromus occidentalis</name>
    <name type="common">western predatory mite</name>
    <dbReference type="NCBI Taxonomy" id="34638"/>
    <lineage>
        <taxon>Eukaryota</taxon>
        <taxon>Metazoa</taxon>
        <taxon>Ecdysozoa</taxon>
        <taxon>Arthropoda</taxon>
        <taxon>Chelicerata</taxon>
        <taxon>Arachnida</taxon>
        <taxon>Acari</taxon>
        <taxon>Parasitiformes</taxon>
        <taxon>Mesostigmata</taxon>
        <taxon>Gamasina</taxon>
        <taxon>Phytoseioidea</taxon>
        <taxon>Phytoseiidae</taxon>
        <taxon>Typhlodrominae</taxon>
        <taxon>Galendromus</taxon>
    </lineage>
</organism>
<dbReference type="InterPro" id="IPR032675">
    <property type="entry name" value="LRR_dom_sf"/>
</dbReference>
<dbReference type="GeneID" id="100901415"/>
<dbReference type="Pfam" id="PF13855">
    <property type="entry name" value="LRR_8"/>
    <property type="match status" value="1"/>
</dbReference>
<keyword evidence="4" id="KW-0812">Transmembrane</keyword>
<keyword evidence="6" id="KW-1185">Reference proteome</keyword>
<keyword evidence="2" id="KW-0732">Signal</keyword>
<dbReference type="KEGG" id="goe:100901415"/>
<dbReference type="PANTHER" id="PTHR24373">
    <property type="entry name" value="SLIT RELATED LEUCINE-RICH REPEAT NEURONAL PROTEIN"/>
    <property type="match status" value="1"/>
</dbReference>
<keyword evidence="1" id="KW-0433">Leucine-rich repeat</keyword>
<proteinExistence type="predicted"/>
<evidence type="ECO:0000256" key="3">
    <source>
        <dbReference type="ARBA" id="ARBA00022737"/>
    </source>
</evidence>
<dbReference type="InterPro" id="IPR003591">
    <property type="entry name" value="Leu-rich_rpt_typical-subtyp"/>
</dbReference>
<dbReference type="InterPro" id="IPR026906">
    <property type="entry name" value="LRR_5"/>
</dbReference>